<keyword evidence="4 9" id="KW-0732">Signal</keyword>
<proteinExistence type="predicted"/>
<evidence type="ECO:0000313" key="10">
    <source>
        <dbReference type="EMBL" id="MUP40862.1"/>
    </source>
</evidence>
<evidence type="ECO:0000256" key="4">
    <source>
        <dbReference type="ARBA" id="ARBA00022729"/>
    </source>
</evidence>
<reference evidence="10" key="1">
    <citation type="submission" date="2018-11" db="EMBL/GenBank/DDBJ databases">
        <title>Venom-gland transcriptomics and venom proteomics of the Florida green centipede (Hemiscolopendra marginata) reveal sex-based variation in a centipede venom.</title>
        <authorList>
            <person name="Nystrom G.S."/>
            <person name="Ward M.J."/>
            <person name="Ellsworth S.A."/>
            <person name="Rokyta D.R."/>
        </authorList>
    </citation>
    <scope>NUCLEOTIDE SEQUENCE</scope>
    <source>
        <tissue evidence="10">Venom gland</tissue>
    </source>
</reference>
<dbReference type="GO" id="GO:0005576">
    <property type="term" value="C:extracellular region"/>
    <property type="evidence" value="ECO:0007669"/>
    <property type="project" value="UniProtKB-SubCell"/>
</dbReference>
<dbReference type="PANTHER" id="PTHR11686">
    <property type="entry name" value="GAMMA GLUTAMYL TRANSPEPTIDASE"/>
    <property type="match status" value="1"/>
</dbReference>
<name>A0A646QGC8_9MYRI</name>
<feature type="chain" id="PRO_5024876739" evidence="9">
    <location>
        <begin position="21"/>
        <end position="573"/>
    </location>
</feature>
<dbReference type="InterPro" id="IPR043137">
    <property type="entry name" value="GGT_ssub_C"/>
</dbReference>
<keyword evidence="2" id="KW-0964">Secreted</keyword>
<dbReference type="NCBIfam" id="TIGR00066">
    <property type="entry name" value="g_glut_trans"/>
    <property type="match status" value="1"/>
</dbReference>
<feature type="binding site" evidence="8">
    <location>
        <position position="107"/>
    </location>
    <ligand>
        <name>L-glutamate</name>
        <dbReference type="ChEBI" id="CHEBI:29985"/>
    </ligand>
</feature>
<organism evidence="10">
    <name type="scientific">Hemiscolopendra marginata</name>
    <dbReference type="NCBI Taxonomy" id="943146"/>
    <lineage>
        <taxon>Eukaryota</taxon>
        <taxon>Metazoa</taxon>
        <taxon>Ecdysozoa</taxon>
        <taxon>Arthropoda</taxon>
        <taxon>Myriapoda</taxon>
        <taxon>Chilopoda</taxon>
        <taxon>Pleurostigmophora</taxon>
        <taxon>Scolopendromorpha</taxon>
        <taxon>Scolopendridae</taxon>
        <taxon>Hemiscolopendra</taxon>
    </lineage>
</organism>
<dbReference type="GO" id="GO:0005886">
    <property type="term" value="C:plasma membrane"/>
    <property type="evidence" value="ECO:0007669"/>
    <property type="project" value="TreeGrafter"/>
</dbReference>
<dbReference type="FunFam" id="3.60.20.40:FF:000001">
    <property type="entry name" value="Gamma-glutamyltranspeptidase 1"/>
    <property type="match status" value="1"/>
</dbReference>
<keyword evidence="5" id="KW-1199">Hemostasis impairing toxin</keyword>
<dbReference type="InterPro" id="IPR029055">
    <property type="entry name" value="Ntn_hydrolases_N"/>
</dbReference>
<dbReference type="Pfam" id="PF01019">
    <property type="entry name" value="G_glu_transpept"/>
    <property type="match status" value="1"/>
</dbReference>
<feature type="binding site" evidence="8">
    <location>
        <begin position="453"/>
        <end position="454"/>
    </location>
    <ligand>
        <name>L-glutamate</name>
        <dbReference type="ChEBI" id="CHEBI:29985"/>
    </ligand>
</feature>
<feature type="active site" description="Nucleophile" evidence="7">
    <location>
        <position position="383"/>
    </location>
</feature>
<feature type="binding site" evidence="8">
    <location>
        <position position="476"/>
    </location>
    <ligand>
        <name>L-glutamate</name>
        <dbReference type="ChEBI" id="CHEBI:29985"/>
    </ligand>
</feature>
<feature type="binding site" evidence="8">
    <location>
        <begin position="401"/>
        <end position="403"/>
    </location>
    <ligand>
        <name>L-glutamate</name>
        <dbReference type="ChEBI" id="CHEBI:29985"/>
    </ligand>
</feature>
<dbReference type="GO" id="GO:0036374">
    <property type="term" value="F:glutathione hydrolase activity"/>
    <property type="evidence" value="ECO:0007669"/>
    <property type="project" value="InterPro"/>
</dbReference>
<keyword evidence="3" id="KW-0800">Toxin</keyword>
<dbReference type="PRINTS" id="PR01210">
    <property type="entry name" value="GGTRANSPTASE"/>
</dbReference>
<dbReference type="InterPro" id="IPR000101">
    <property type="entry name" value="GGT_peptidase"/>
</dbReference>
<feature type="signal peptide" evidence="9">
    <location>
        <begin position="1"/>
        <end position="20"/>
    </location>
</feature>
<dbReference type="PANTHER" id="PTHR11686:SF9">
    <property type="entry name" value="RE13973P"/>
    <property type="match status" value="1"/>
</dbReference>
<accession>A0A646QGC8</accession>
<protein>
    <submittedName>
        <fullName evidence="10">Scol-GGT</fullName>
    </submittedName>
</protein>
<dbReference type="FunFam" id="1.10.246.130:FF:000001">
    <property type="entry name" value="Gamma-glutamyltransferase 5 isoform 1"/>
    <property type="match status" value="1"/>
</dbReference>
<evidence type="ECO:0000256" key="6">
    <source>
        <dbReference type="ARBA" id="ARBA00084097"/>
    </source>
</evidence>
<evidence type="ECO:0000256" key="3">
    <source>
        <dbReference type="ARBA" id="ARBA00022656"/>
    </source>
</evidence>
<keyword evidence="6" id="KW-1202">Platelet aggregation activating toxin</keyword>
<evidence type="ECO:0000256" key="5">
    <source>
        <dbReference type="ARBA" id="ARBA00023240"/>
    </source>
</evidence>
<dbReference type="GO" id="GO:0090729">
    <property type="term" value="F:toxin activity"/>
    <property type="evidence" value="ECO:0007669"/>
    <property type="project" value="UniProtKB-KW"/>
</dbReference>
<evidence type="ECO:0000256" key="1">
    <source>
        <dbReference type="ARBA" id="ARBA00004613"/>
    </source>
</evidence>
<evidence type="ECO:0000256" key="2">
    <source>
        <dbReference type="ARBA" id="ARBA00022525"/>
    </source>
</evidence>
<dbReference type="AlphaFoldDB" id="A0A646QGC8"/>
<dbReference type="GO" id="GO:0006751">
    <property type="term" value="P:glutathione catabolic process"/>
    <property type="evidence" value="ECO:0007669"/>
    <property type="project" value="InterPro"/>
</dbReference>
<feature type="binding site" evidence="8">
    <location>
        <position position="425"/>
    </location>
    <ligand>
        <name>L-glutamate</name>
        <dbReference type="ChEBI" id="CHEBI:29985"/>
    </ligand>
</feature>
<dbReference type="Gene3D" id="3.60.20.40">
    <property type="match status" value="1"/>
</dbReference>
<sequence length="573" mass="62587">MAFSFTLLLMVSLAFENGYTRKIEKRGEEELPSKMGVYEQRAVASDAVPCAAAGDIMLEKGGSAVDAAIATLLCIGVYNPQSSGIGGGFFMVIYNRATKQPEVIDAREEAPAAASENMFFGQKILSAEGGLSIAVPGELRGMALAHKRHGKLPWEELFAPAINLSRNGFPVGSELAMTMVEQECQIKKSPSLREIFFNETTKSVLKEGDILKRTQLADTLEKISKSSADEFYLGETGKKFLEDVKKFGGILTAEDLIKYQPILKNATIAKLSGGLTFYSVPPPGSGYILSFILRVLDKFHFTKDSVADTKNAILTYHRFLEALKYGYGYRTKLGDERFVDLAEIISELTSEEVISQTKEKIEDDKTHEPKHYGAEVATEDHGTAHLSVIGPNGDAVAVTSTINYWFGAGLRSPQTGIILNNEMDDFSAPKIQNTYNVPPSKANFIVPGKRPQSSTCPSIFVNEKGDVVMAIGASGGTRITSSVSLTTMRILWMGRNIKEAIDEPRLHHQLIPNEIEVEPRFPKDVLDGLKKIGHKTKPSGPFGSLVVGIKRTEDGKLTANYDYRRGGSVAGLK</sequence>
<evidence type="ECO:0000256" key="9">
    <source>
        <dbReference type="SAM" id="SignalP"/>
    </source>
</evidence>
<evidence type="ECO:0000256" key="8">
    <source>
        <dbReference type="PIRSR" id="PIRSR600101-2"/>
    </source>
</evidence>
<dbReference type="InterPro" id="IPR043138">
    <property type="entry name" value="GGT_lsub"/>
</dbReference>
<dbReference type="SUPFAM" id="SSF56235">
    <property type="entry name" value="N-terminal nucleophile aminohydrolases (Ntn hydrolases)"/>
    <property type="match status" value="1"/>
</dbReference>
<dbReference type="Gene3D" id="1.10.246.130">
    <property type="match status" value="1"/>
</dbReference>
<dbReference type="EMBL" id="GHBY01000685">
    <property type="protein sequence ID" value="MUP40862.1"/>
    <property type="molecule type" value="Transcribed_RNA"/>
</dbReference>
<evidence type="ECO:0000256" key="7">
    <source>
        <dbReference type="PIRSR" id="PIRSR600101-1"/>
    </source>
</evidence>
<comment type="subcellular location">
    <subcellularLocation>
        <location evidence="1">Secreted</location>
    </subcellularLocation>
</comment>